<evidence type="ECO:0000256" key="7">
    <source>
        <dbReference type="SAM" id="MobiDB-lite"/>
    </source>
</evidence>
<feature type="compositionally biased region" description="Basic and acidic residues" evidence="7">
    <location>
        <begin position="556"/>
        <end position="567"/>
    </location>
</feature>
<dbReference type="Pfam" id="PF05157">
    <property type="entry name" value="MshEN"/>
    <property type="match status" value="1"/>
</dbReference>
<accession>A0A6B2K0Q8</accession>
<evidence type="ECO:0000313" key="11">
    <source>
        <dbReference type="Proteomes" id="UP000474757"/>
    </source>
</evidence>
<keyword evidence="11" id="KW-1185">Reference proteome</keyword>
<evidence type="ECO:0000256" key="1">
    <source>
        <dbReference type="ARBA" id="ARBA00004141"/>
    </source>
</evidence>
<dbReference type="Pfam" id="PF13641">
    <property type="entry name" value="Glyco_tranf_2_3"/>
    <property type="match status" value="1"/>
</dbReference>
<evidence type="ECO:0000256" key="6">
    <source>
        <dbReference type="ARBA" id="ARBA00023136"/>
    </source>
</evidence>
<dbReference type="InterPro" id="IPR029044">
    <property type="entry name" value="Nucleotide-diphossugar_trans"/>
</dbReference>
<feature type="transmembrane region" description="Helical" evidence="8">
    <location>
        <begin position="124"/>
        <end position="146"/>
    </location>
</feature>
<dbReference type="GO" id="GO:0016020">
    <property type="term" value="C:membrane"/>
    <property type="evidence" value="ECO:0007669"/>
    <property type="project" value="UniProtKB-SubCell"/>
</dbReference>
<keyword evidence="2" id="KW-0328">Glycosyltransferase</keyword>
<organism evidence="10 11">
    <name type="scientific">Pseudoroseicyclus tamaricis</name>
    <dbReference type="NCBI Taxonomy" id="2705421"/>
    <lineage>
        <taxon>Bacteria</taxon>
        <taxon>Pseudomonadati</taxon>
        <taxon>Pseudomonadota</taxon>
        <taxon>Alphaproteobacteria</taxon>
        <taxon>Rhodobacterales</taxon>
        <taxon>Paracoccaceae</taxon>
        <taxon>Pseudoroseicyclus</taxon>
    </lineage>
</organism>
<keyword evidence="3 10" id="KW-0808">Transferase</keyword>
<evidence type="ECO:0000256" key="4">
    <source>
        <dbReference type="ARBA" id="ARBA00022692"/>
    </source>
</evidence>
<dbReference type="SUPFAM" id="SSF53448">
    <property type="entry name" value="Nucleotide-diphospho-sugar transferases"/>
    <property type="match status" value="1"/>
</dbReference>
<evidence type="ECO:0000313" key="10">
    <source>
        <dbReference type="EMBL" id="NDV02024.1"/>
    </source>
</evidence>
<dbReference type="InterPro" id="IPR007831">
    <property type="entry name" value="T2SS_GspE_N"/>
</dbReference>
<evidence type="ECO:0000256" key="8">
    <source>
        <dbReference type="SAM" id="Phobius"/>
    </source>
</evidence>
<dbReference type="PANTHER" id="PTHR43867">
    <property type="entry name" value="CELLULOSE SYNTHASE CATALYTIC SUBUNIT A [UDP-FORMING]"/>
    <property type="match status" value="1"/>
</dbReference>
<evidence type="ECO:0000256" key="2">
    <source>
        <dbReference type="ARBA" id="ARBA00022676"/>
    </source>
</evidence>
<name>A0A6B2K0Q8_9RHOB</name>
<keyword evidence="4 8" id="KW-0812">Transmembrane</keyword>
<comment type="caution">
    <text evidence="10">The sequence shown here is derived from an EMBL/GenBank/DDBJ whole genome shotgun (WGS) entry which is preliminary data.</text>
</comment>
<proteinExistence type="predicted"/>
<feature type="domain" description="Type II secretion system protein GspE N-terminal" evidence="9">
    <location>
        <begin position="26"/>
        <end position="101"/>
    </location>
</feature>
<feature type="transmembrane region" description="Helical" evidence="8">
    <location>
        <begin position="525"/>
        <end position="543"/>
    </location>
</feature>
<dbReference type="Gene3D" id="3.90.550.10">
    <property type="entry name" value="Spore Coat Polysaccharide Biosynthesis Protein SpsA, Chain A"/>
    <property type="match status" value="1"/>
</dbReference>
<gene>
    <name evidence="10" type="ORF">GZA08_13715</name>
</gene>
<dbReference type="PANTHER" id="PTHR43867:SF2">
    <property type="entry name" value="CELLULOSE SYNTHASE CATALYTIC SUBUNIT A [UDP-FORMING]"/>
    <property type="match status" value="1"/>
</dbReference>
<keyword evidence="6 8" id="KW-0472">Membrane</keyword>
<reference evidence="10 11" key="1">
    <citation type="submission" date="2020-02" db="EMBL/GenBank/DDBJ databases">
        <title>Pseudoroseicyclus tamarix, sp. nov., isolated from offshore sediment of a Tamarix chinensis forest.</title>
        <authorList>
            <person name="Gai Y."/>
        </authorList>
    </citation>
    <scope>NUCLEOTIDE SEQUENCE [LARGE SCALE GENOMIC DNA]</scope>
    <source>
        <strain evidence="10 11">CLL3-39</strain>
    </source>
</reference>
<feature type="region of interest" description="Disordered" evidence="7">
    <location>
        <begin position="556"/>
        <end position="578"/>
    </location>
</feature>
<evidence type="ECO:0000256" key="5">
    <source>
        <dbReference type="ARBA" id="ARBA00022989"/>
    </source>
</evidence>
<evidence type="ECO:0000256" key="3">
    <source>
        <dbReference type="ARBA" id="ARBA00022679"/>
    </source>
</evidence>
<feature type="transmembrane region" description="Helical" evidence="8">
    <location>
        <begin position="490"/>
        <end position="513"/>
    </location>
</feature>
<evidence type="ECO:0000259" key="9">
    <source>
        <dbReference type="Pfam" id="PF05157"/>
    </source>
</evidence>
<dbReference type="InterPro" id="IPR050321">
    <property type="entry name" value="Glycosyltr_2/OpgH_subfam"/>
</dbReference>
<dbReference type="GO" id="GO:0016757">
    <property type="term" value="F:glycosyltransferase activity"/>
    <property type="evidence" value="ECO:0007669"/>
    <property type="project" value="UniProtKB-KW"/>
</dbReference>
<sequence length="578" mass="62937">MAEVTPAEITAPVRLRRASPRARLRVDPLARRADPRLIARLGAEICLTDQVLPWRREGGATILLAMDAETVRHRLPAYETVLGPVRLAAAPPGRLAEALTRDAGALLALEAEERLPPSLSCRGLGAGTGLRGGVGIALLLALAALLAAPGPVFLALCLLTALLGAAFTVLRLLALFAAPPSRPALPAPVAPAPELLPRVSLFVPLYQEREIAGALLRRLGRLDYPTDRLDLCLILEADDPQTEAALARTDLPPHARVIRVPAGGLRTKPRALNYALTLARGQIIGIYDAEDAPAPDQLRRVAARFATAPPQVGCLQGALDFYNSGSNWVAGCFTLEYAAWFRVLLPGLAALDLPVPLGGTTLFLRRDVLTRLGGWDAHNVTEDADLGLRLHRAGYRTELIDTVTQEEAANRPRPWIRQRSRWLKGYALTWASHMRHPAALLRDLGWRGFWAVQLLFLGTLAQFLLAPVGWSFWALALGLPHVLATLPAGLILGILALQLVTLAVSLLTFAIAAARSGRPWMMLSYPLLWVYFPMATLALLKALRELVAQPFYWDKTSHGHSQPDEVPRPTARHRRVVR</sequence>
<protein>
    <submittedName>
        <fullName evidence="10">Glycosyltransferase</fullName>
    </submittedName>
</protein>
<dbReference type="AlphaFoldDB" id="A0A6B2K0Q8"/>
<dbReference type="Proteomes" id="UP000474757">
    <property type="component" value="Unassembled WGS sequence"/>
</dbReference>
<dbReference type="RefSeq" id="WP_163894588.1">
    <property type="nucleotide sequence ID" value="NZ_JAAFYS010000003.1"/>
</dbReference>
<dbReference type="EMBL" id="JAAGAB010000003">
    <property type="protein sequence ID" value="NDV02024.1"/>
    <property type="molecule type" value="Genomic_DNA"/>
</dbReference>
<feature type="transmembrane region" description="Helical" evidence="8">
    <location>
        <begin position="152"/>
        <end position="173"/>
    </location>
</feature>
<keyword evidence="5 8" id="KW-1133">Transmembrane helix</keyword>
<comment type="subcellular location">
    <subcellularLocation>
        <location evidence="1">Membrane</location>
        <topology evidence="1">Multi-pass membrane protein</topology>
    </subcellularLocation>
</comment>
<feature type="transmembrane region" description="Helical" evidence="8">
    <location>
        <begin position="449"/>
        <end position="470"/>
    </location>
</feature>